<dbReference type="EMBL" id="JAHMHS010000321">
    <property type="protein sequence ID" value="KAK1702109.1"/>
    <property type="molecule type" value="Genomic_DNA"/>
</dbReference>
<dbReference type="GeneID" id="85399323"/>
<gene>
    <name evidence="2" type="ORF">BDZ83DRAFT_774529</name>
</gene>
<sequence length="410" mass="46935">MARLSPDRPRSWILCRSRLGTSDGAFRSCESDVFLNRSHQLASATWARLRTENKSRDADFGYEIFDLGSHVSTEETCPNTVKRPNLAGIFHKFPQLPLELRFFIWEQALYQLDAEGQPLFAKLPQILEKEAAIQDAVENATEPSELFESSKHTPSNCKQFSIHGTPSMHFVDADIWLACKESQTALKKAIKECVHKRSVNKTFKTSGSQKSQGTSNADSSPTDETDSSTIGQIWQKKTDGWASAVTFNCRLFCYQLWKDREAAIPRPLRFPFQVTSPDLRAELMRTRRMVFEYDYSWMFNSCRESVVSLMNQKDIRGYFLEAVYSEDDGGPAQIYLIDYDICLKPGAQIRKSYSCGDRRFNDFHYSDLDMDRSRPLGVLDFLEEVQDWAQNWVDGNDPWMTDPLVTPGPS</sequence>
<proteinExistence type="predicted"/>
<protein>
    <submittedName>
        <fullName evidence="2">Uncharacterized protein</fullName>
    </submittedName>
</protein>
<evidence type="ECO:0000313" key="2">
    <source>
        <dbReference type="EMBL" id="KAK1702109.1"/>
    </source>
</evidence>
<dbReference type="Proteomes" id="UP001244207">
    <property type="component" value="Unassembled WGS sequence"/>
</dbReference>
<feature type="compositionally biased region" description="Polar residues" evidence="1">
    <location>
        <begin position="204"/>
        <end position="217"/>
    </location>
</feature>
<dbReference type="AlphaFoldDB" id="A0AAD8U681"/>
<accession>A0AAD8U681</accession>
<dbReference type="RefSeq" id="XP_060357093.1">
    <property type="nucleotide sequence ID" value="XM_060515425.1"/>
</dbReference>
<reference evidence="2" key="1">
    <citation type="submission" date="2021-12" db="EMBL/GenBank/DDBJ databases">
        <title>Comparative genomics, transcriptomics and evolutionary studies reveal genomic signatures of adaptation to plant cell wall in hemibiotrophic fungi.</title>
        <authorList>
            <consortium name="DOE Joint Genome Institute"/>
            <person name="Baroncelli R."/>
            <person name="Diaz J.F."/>
            <person name="Benocci T."/>
            <person name="Peng M."/>
            <person name="Battaglia E."/>
            <person name="Haridas S."/>
            <person name="Andreopoulos W."/>
            <person name="Labutti K."/>
            <person name="Pangilinan J."/>
            <person name="Floch G.L."/>
            <person name="Makela M.R."/>
            <person name="Henrissat B."/>
            <person name="Grigoriev I.V."/>
            <person name="Crouch J.A."/>
            <person name="De Vries R.P."/>
            <person name="Sukno S.A."/>
            <person name="Thon M.R."/>
        </authorList>
    </citation>
    <scope>NUCLEOTIDE SEQUENCE</scope>
    <source>
        <strain evidence="2">CBS 112980</strain>
    </source>
</reference>
<feature type="region of interest" description="Disordered" evidence="1">
    <location>
        <begin position="204"/>
        <end position="230"/>
    </location>
</feature>
<evidence type="ECO:0000256" key="1">
    <source>
        <dbReference type="SAM" id="MobiDB-lite"/>
    </source>
</evidence>
<organism evidence="2 3">
    <name type="scientific">Glomerella acutata</name>
    <name type="common">Colletotrichum acutatum</name>
    <dbReference type="NCBI Taxonomy" id="27357"/>
    <lineage>
        <taxon>Eukaryota</taxon>
        <taxon>Fungi</taxon>
        <taxon>Dikarya</taxon>
        <taxon>Ascomycota</taxon>
        <taxon>Pezizomycotina</taxon>
        <taxon>Sordariomycetes</taxon>
        <taxon>Hypocreomycetidae</taxon>
        <taxon>Glomerellales</taxon>
        <taxon>Glomerellaceae</taxon>
        <taxon>Colletotrichum</taxon>
        <taxon>Colletotrichum acutatum species complex</taxon>
    </lineage>
</organism>
<evidence type="ECO:0000313" key="3">
    <source>
        <dbReference type="Proteomes" id="UP001244207"/>
    </source>
</evidence>
<keyword evidence="3" id="KW-1185">Reference proteome</keyword>
<comment type="caution">
    <text evidence="2">The sequence shown here is derived from an EMBL/GenBank/DDBJ whole genome shotgun (WGS) entry which is preliminary data.</text>
</comment>
<name>A0AAD8U681_GLOAC</name>